<dbReference type="AlphaFoldDB" id="A0AAV2GAK7"/>
<sequence length="89" mass="9508">MPLPNPSPSPLRKPRLLVAAILDRAVESEELVEVEGGFTDGGHELVVGEVEVSDSVEESAELIDAEQAVVVELVEDLAVVAGVEPRRHD</sequence>
<evidence type="ECO:0000313" key="2">
    <source>
        <dbReference type="Proteomes" id="UP001497516"/>
    </source>
</evidence>
<dbReference type="Proteomes" id="UP001497516">
    <property type="component" value="Chromosome 8"/>
</dbReference>
<protein>
    <submittedName>
        <fullName evidence="1">Uncharacterized protein</fullName>
    </submittedName>
</protein>
<proteinExistence type="predicted"/>
<name>A0AAV2GAK7_9ROSI</name>
<organism evidence="1 2">
    <name type="scientific">Linum trigynum</name>
    <dbReference type="NCBI Taxonomy" id="586398"/>
    <lineage>
        <taxon>Eukaryota</taxon>
        <taxon>Viridiplantae</taxon>
        <taxon>Streptophyta</taxon>
        <taxon>Embryophyta</taxon>
        <taxon>Tracheophyta</taxon>
        <taxon>Spermatophyta</taxon>
        <taxon>Magnoliopsida</taxon>
        <taxon>eudicotyledons</taxon>
        <taxon>Gunneridae</taxon>
        <taxon>Pentapetalae</taxon>
        <taxon>rosids</taxon>
        <taxon>fabids</taxon>
        <taxon>Malpighiales</taxon>
        <taxon>Linaceae</taxon>
        <taxon>Linum</taxon>
    </lineage>
</organism>
<dbReference type="EMBL" id="OZ034821">
    <property type="protein sequence ID" value="CAL1407684.1"/>
    <property type="molecule type" value="Genomic_DNA"/>
</dbReference>
<accession>A0AAV2GAK7</accession>
<keyword evidence="2" id="KW-1185">Reference proteome</keyword>
<evidence type="ECO:0000313" key="1">
    <source>
        <dbReference type="EMBL" id="CAL1407684.1"/>
    </source>
</evidence>
<reference evidence="1 2" key="1">
    <citation type="submission" date="2024-04" db="EMBL/GenBank/DDBJ databases">
        <authorList>
            <person name="Fracassetti M."/>
        </authorList>
    </citation>
    <scope>NUCLEOTIDE SEQUENCE [LARGE SCALE GENOMIC DNA]</scope>
</reference>
<gene>
    <name evidence="1" type="ORF">LTRI10_LOCUS47337</name>
</gene>